<evidence type="ECO:0000256" key="6">
    <source>
        <dbReference type="ARBA" id="ARBA00022692"/>
    </source>
</evidence>
<evidence type="ECO:0000256" key="9">
    <source>
        <dbReference type="ARBA" id="ARBA00023065"/>
    </source>
</evidence>
<evidence type="ECO:0000256" key="13">
    <source>
        <dbReference type="SAM" id="Phobius"/>
    </source>
</evidence>
<dbReference type="AlphaFoldDB" id="A0A343C3X5"/>
<organism evidence="14">
    <name type="scientific">Trachys troglodytiformis</name>
    <dbReference type="NCBI Taxonomy" id="1244535"/>
    <lineage>
        <taxon>Eukaryota</taxon>
        <taxon>Metazoa</taxon>
        <taxon>Ecdysozoa</taxon>
        <taxon>Arthropoda</taxon>
        <taxon>Hexapoda</taxon>
        <taxon>Insecta</taxon>
        <taxon>Pterygota</taxon>
        <taxon>Neoptera</taxon>
        <taxon>Endopterygota</taxon>
        <taxon>Coleoptera</taxon>
        <taxon>Polyphaga</taxon>
        <taxon>Elateriformia</taxon>
        <taxon>Buprestoidea</taxon>
        <taxon>Buprestidae</taxon>
        <taxon>Agrilinae</taxon>
        <taxon>Trachys</taxon>
    </lineage>
</organism>
<sequence>MPQMAPLNWLMLFLIFSAILITFLVMNYYSSTINPPVDSFNKKMLKQPNWKW</sequence>
<evidence type="ECO:0000256" key="1">
    <source>
        <dbReference type="ARBA" id="ARBA00004304"/>
    </source>
</evidence>
<evidence type="ECO:0000256" key="7">
    <source>
        <dbReference type="ARBA" id="ARBA00022781"/>
    </source>
</evidence>
<feature type="transmembrane region" description="Helical" evidence="13">
    <location>
        <begin position="7"/>
        <end position="29"/>
    </location>
</feature>
<keyword evidence="9 12" id="KW-0406">Ion transport</keyword>
<comment type="subunit">
    <text evidence="3">F-type ATPases have 2 components, CF(1) - the catalytic core - and CF(0) - the membrane proton channel.</text>
</comment>
<keyword evidence="6 12" id="KW-0812">Transmembrane</keyword>
<reference evidence="14" key="1">
    <citation type="submission" date="2016-04" db="EMBL/GenBank/DDBJ databases">
        <title>Mitochondria of beetle species.</title>
        <authorList>
            <person name="Hunter A."/>
            <person name="Moriniere J."/>
            <person name="Tang P."/>
            <person name="Linard B."/>
            <person name="Crampton-Platt A."/>
            <person name="Vogler A.P."/>
        </authorList>
    </citation>
    <scope>NUCLEOTIDE SEQUENCE</scope>
</reference>
<keyword evidence="11 13" id="KW-0472">Membrane</keyword>
<keyword evidence="5 12" id="KW-0138">CF(0)</keyword>
<keyword evidence="10 12" id="KW-0496">Mitochondrion</keyword>
<dbReference type="GO" id="GO:0015078">
    <property type="term" value="F:proton transmembrane transporter activity"/>
    <property type="evidence" value="ECO:0007669"/>
    <property type="project" value="InterPro"/>
</dbReference>
<evidence type="ECO:0000256" key="4">
    <source>
        <dbReference type="ARBA" id="ARBA00022448"/>
    </source>
</evidence>
<dbReference type="EMBL" id="KX087357">
    <property type="protein sequence ID" value="ARH54718.1"/>
    <property type="molecule type" value="Genomic_DNA"/>
</dbReference>
<dbReference type="InterPro" id="IPR001421">
    <property type="entry name" value="ATP8_metazoa"/>
</dbReference>
<comment type="subcellular location">
    <subcellularLocation>
        <location evidence="1 12">Mitochondrion membrane</location>
        <topology evidence="1 12">Single-pass membrane protein</topology>
    </subcellularLocation>
</comment>
<protein>
    <recommendedName>
        <fullName evidence="12">ATP synthase complex subunit 8</fullName>
    </recommendedName>
</protein>
<keyword evidence="8 13" id="KW-1133">Transmembrane helix</keyword>
<dbReference type="Pfam" id="PF00895">
    <property type="entry name" value="ATP-synt_8"/>
    <property type="match status" value="1"/>
</dbReference>
<keyword evidence="7 12" id="KW-0375">Hydrogen ion transport</keyword>
<evidence type="ECO:0000256" key="11">
    <source>
        <dbReference type="ARBA" id="ARBA00023136"/>
    </source>
</evidence>
<evidence type="ECO:0000256" key="12">
    <source>
        <dbReference type="RuleBase" id="RU003661"/>
    </source>
</evidence>
<evidence type="ECO:0000256" key="3">
    <source>
        <dbReference type="ARBA" id="ARBA00011291"/>
    </source>
</evidence>
<evidence type="ECO:0000256" key="10">
    <source>
        <dbReference type="ARBA" id="ARBA00023128"/>
    </source>
</evidence>
<dbReference type="GO" id="GO:0031966">
    <property type="term" value="C:mitochondrial membrane"/>
    <property type="evidence" value="ECO:0007669"/>
    <property type="project" value="UniProtKB-SubCell"/>
</dbReference>
<keyword evidence="4 12" id="KW-0813">Transport</keyword>
<proteinExistence type="inferred from homology"/>
<geneLocation type="mitochondrion" evidence="14"/>
<accession>A0A343C3X5</accession>
<name>A0A343C3X5_9COLE</name>
<gene>
    <name evidence="14" type="primary">atp8</name>
</gene>
<evidence type="ECO:0000256" key="8">
    <source>
        <dbReference type="ARBA" id="ARBA00022989"/>
    </source>
</evidence>
<dbReference type="GO" id="GO:0015986">
    <property type="term" value="P:proton motive force-driven ATP synthesis"/>
    <property type="evidence" value="ECO:0007669"/>
    <property type="project" value="InterPro"/>
</dbReference>
<evidence type="ECO:0000256" key="5">
    <source>
        <dbReference type="ARBA" id="ARBA00022547"/>
    </source>
</evidence>
<evidence type="ECO:0000256" key="2">
    <source>
        <dbReference type="ARBA" id="ARBA00008892"/>
    </source>
</evidence>
<comment type="similarity">
    <text evidence="2 12">Belongs to the ATPase protein 8 family.</text>
</comment>
<dbReference type="GO" id="GO:0045259">
    <property type="term" value="C:proton-transporting ATP synthase complex"/>
    <property type="evidence" value="ECO:0007669"/>
    <property type="project" value="UniProtKB-KW"/>
</dbReference>
<evidence type="ECO:0000313" key="14">
    <source>
        <dbReference type="EMBL" id="ARH54718.1"/>
    </source>
</evidence>